<evidence type="ECO:0000313" key="3">
    <source>
        <dbReference type="Proteomes" id="UP000070355"/>
    </source>
</evidence>
<feature type="transmembrane region" description="Helical" evidence="1">
    <location>
        <begin position="318"/>
        <end position="337"/>
    </location>
</feature>
<name>A0A133ZUY4_9BACL</name>
<dbReference type="OrthoDB" id="2447941at2"/>
<dbReference type="PIRSF" id="PIRSF037259">
    <property type="entry name" value="EcsB_ABC"/>
    <property type="match status" value="1"/>
</dbReference>
<feature type="transmembrane region" description="Helical" evidence="1">
    <location>
        <begin position="105"/>
        <end position="123"/>
    </location>
</feature>
<dbReference type="EMBL" id="LSDC01000078">
    <property type="protein sequence ID" value="KXB59248.1"/>
    <property type="molecule type" value="Genomic_DNA"/>
</dbReference>
<comment type="caution">
    <text evidence="2">The sequence shown here is derived from an EMBL/GenBank/DDBJ whole genome shotgun (WGS) entry which is preliminary data.</text>
</comment>
<feature type="transmembrane region" description="Helical" evidence="1">
    <location>
        <begin position="294"/>
        <end position="312"/>
    </location>
</feature>
<feature type="transmembrane region" description="Helical" evidence="1">
    <location>
        <begin position="21"/>
        <end position="44"/>
    </location>
</feature>
<keyword evidence="1" id="KW-0812">Transmembrane</keyword>
<feature type="transmembrane region" description="Helical" evidence="1">
    <location>
        <begin position="56"/>
        <end position="74"/>
    </location>
</feature>
<feature type="transmembrane region" description="Helical" evidence="1">
    <location>
        <begin position="388"/>
        <end position="408"/>
    </location>
</feature>
<organism evidence="2 3">
    <name type="scientific">Gemella haemolysans</name>
    <dbReference type="NCBI Taxonomy" id="1379"/>
    <lineage>
        <taxon>Bacteria</taxon>
        <taxon>Bacillati</taxon>
        <taxon>Bacillota</taxon>
        <taxon>Bacilli</taxon>
        <taxon>Bacillales</taxon>
        <taxon>Gemellaceae</taxon>
        <taxon>Gemella</taxon>
    </lineage>
</organism>
<dbReference type="Proteomes" id="UP000070355">
    <property type="component" value="Unassembled WGS sequence"/>
</dbReference>
<dbReference type="GO" id="GO:0016020">
    <property type="term" value="C:membrane"/>
    <property type="evidence" value="ECO:0007669"/>
    <property type="project" value="InterPro"/>
</dbReference>
<sequence>MSNIENIFADRRKKEQELKLTYSKYIFNSHLIMFLIIVLGAALINYSKWIAVASQFELYSVFMAASLAFSYYLISTKIKTYIKEADAVFLLPLEKYYKNVGRKTVINVSVTHIIAFVIFYFAVKPITNIIGSIDKLSICLLLMVIIINNLLKYVQVIHYKEIIWIKILQFIVTFIQIIAVFITNTYIHIADIAGIIGLAFCAYYVIKNSTGSKSSEDQEKLVVKWNEAAEYDKHRMESYLKFVNMFVDVPLSGVKVARRKYFDALLPKLTKDNFTKENSFKYYYYRVFLRQENTVFLALRLMLLSGLIIFSFKNPYVSAVAILSYSYLTIIQLVPLYKQMSNNIWHSILPVDESIKIDSFKKLLTVVMLITTIFLALFAVLFSNFEGMTIVIIIASVVLANIIAKIFIGKVK</sequence>
<feature type="transmembrane region" description="Helical" evidence="1">
    <location>
        <begin position="129"/>
        <end position="151"/>
    </location>
</feature>
<proteinExistence type="predicted"/>
<keyword evidence="1" id="KW-1133">Transmembrane helix</keyword>
<accession>A0A133ZUY4</accession>
<feature type="transmembrane region" description="Helical" evidence="1">
    <location>
        <begin position="363"/>
        <end position="382"/>
    </location>
</feature>
<feature type="transmembrane region" description="Helical" evidence="1">
    <location>
        <begin position="188"/>
        <end position="206"/>
    </location>
</feature>
<keyword evidence="1" id="KW-0472">Membrane</keyword>
<reference evidence="3" key="1">
    <citation type="submission" date="2016-01" db="EMBL/GenBank/DDBJ databases">
        <authorList>
            <person name="Mitreva M."/>
            <person name="Pepin K.H."/>
            <person name="Mihindukulasuriya K.A."/>
            <person name="Fulton R."/>
            <person name="Fronick C."/>
            <person name="O'Laughlin M."/>
            <person name="Miner T."/>
            <person name="Herter B."/>
            <person name="Rosa B.A."/>
            <person name="Cordes M."/>
            <person name="Tomlinson C."/>
            <person name="Wollam A."/>
            <person name="Palsikar V.B."/>
            <person name="Mardis E.R."/>
            <person name="Wilson R.K."/>
        </authorList>
    </citation>
    <scope>NUCLEOTIDE SEQUENCE [LARGE SCALE GENOMIC DNA]</scope>
    <source>
        <strain evidence="3">DNF01167</strain>
    </source>
</reference>
<dbReference type="AlphaFoldDB" id="A0A133ZUY4"/>
<evidence type="ECO:0000313" key="2">
    <source>
        <dbReference type="EMBL" id="KXB59248.1"/>
    </source>
</evidence>
<dbReference type="STRING" id="1379.HMPREF3186_01235"/>
<dbReference type="Pfam" id="PF05975">
    <property type="entry name" value="EcsB"/>
    <property type="match status" value="1"/>
</dbReference>
<gene>
    <name evidence="2" type="ORF">HMPREF3186_01235</name>
</gene>
<evidence type="ECO:0000256" key="1">
    <source>
        <dbReference type="SAM" id="Phobius"/>
    </source>
</evidence>
<feature type="transmembrane region" description="Helical" evidence="1">
    <location>
        <begin position="163"/>
        <end position="182"/>
    </location>
</feature>
<dbReference type="RefSeq" id="WP_060914359.1">
    <property type="nucleotide sequence ID" value="NZ_JAGZGJ010000041.1"/>
</dbReference>
<dbReference type="PATRIC" id="fig|1379.3.peg.1215"/>
<protein>
    <submittedName>
        <fullName evidence="2">Bacterial ABC transporter protein EcsB</fullName>
    </submittedName>
</protein>
<dbReference type="InterPro" id="IPR010288">
    <property type="entry name" value="EcsB_ABC"/>
</dbReference>